<proteinExistence type="predicted"/>
<dbReference type="RefSeq" id="WP_321563955.1">
    <property type="nucleotide sequence ID" value="NZ_CP139558.1"/>
</dbReference>
<organism evidence="1 2">
    <name type="scientific">Mucilaginibacter sabulilitoris</name>
    <dbReference type="NCBI Taxonomy" id="1173583"/>
    <lineage>
        <taxon>Bacteria</taxon>
        <taxon>Pseudomonadati</taxon>
        <taxon>Bacteroidota</taxon>
        <taxon>Sphingobacteriia</taxon>
        <taxon>Sphingobacteriales</taxon>
        <taxon>Sphingobacteriaceae</taxon>
        <taxon>Mucilaginibacter</taxon>
    </lineage>
</organism>
<accession>A0ABZ0TUM8</accession>
<sequence>MDAGYLKDTNQQPLYLAMASIYQLEKQLFTDADFDTMSWHDCPIHALSFTDDYKLSLDIDYIFKWVLMSNKKRYQFWVAPCTLVFDNVHKIAFESEDTTIIIDSITKNNPQRPKNAEYLNKDTEYDWLIETTVGEISFKSIGYNQHVRKKPVLLRSQSLDLETRGGVSFGTSFFPQR</sequence>
<evidence type="ECO:0000313" key="1">
    <source>
        <dbReference type="EMBL" id="WPU94840.1"/>
    </source>
</evidence>
<evidence type="ECO:0000313" key="2">
    <source>
        <dbReference type="Proteomes" id="UP001324380"/>
    </source>
</evidence>
<dbReference type="EMBL" id="CP139558">
    <property type="protein sequence ID" value="WPU94840.1"/>
    <property type="molecule type" value="Genomic_DNA"/>
</dbReference>
<dbReference type="Proteomes" id="UP001324380">
    <property type="component" value="Chromosome"/>
</dbReference>
<name>A0ABZ0TUM8_9SPHI</name>
<gene>
    <name evidence="1" type="ORF">SNE25_04815</name>
</gene>
<protein>
    <submittedName>
        <fullName evidence="1">Uncharacterized protein</fullName>
    </submittedName>
</protein>
<keyword evidence="2" id="KW-1185">Reference proteome</keyword>
<reference evidence="1 2" key="1">
    <citation type="submission" date="2023-11" db="EMBL/GenBank/DDBJ databases">
        <title>Analysis of the Genomes of Mucilaginibacter gossypii cycad 4 and M. sabulilitoris SNA2: microbes with the potential for plant growth promotion.</title>
        <authorList>
            <person name="Hirsch A.M."/>
            <person name="Humm E."/>
            <person name="Rubbi M."/>
            <person name="Del Vecchio G."/>
            <person name="Ha S.M."/>
            <person name="Pellegrini M."/>
            <person name="Gunsalus R.P."/>
        </authorList>
    </citation>
    <scope>NUCLEOTIDE SEQUENCE [LARGE SCALE GENOMIC DNA]</scope>
    <source>
        <strain evidence="1 2">SNA2</strain>
    </source>
</reference>